<evidence type="ECO:0000313" key="3">
    <source>
        <dbReference type="Proteomes" id="UP000188243"/>
    </source>
</evidence>
<feature type="region of interest" description="Disordered" evidence="1">
    <location>
        <begin position="71"/>
        <end position="90"/>
    </location>
</feature>
<name>A0A1Q2GUR7_9GAMM</name>
<reference evidence="2 3" key="1">
    <citation type="submission" date="2017-02" db="EMBL/GenBank/DDBJ databases">
        <title>Complete genome sequence of the cold-active Pseudoalteromonas aliena strain EH1 isolated from Arctic seawater.</title>
        <authorList>
            <person name="Kim E."/>
            <person name="Heo E."/>
            <person name="Kim H."/>
            <person name="Kim D."/>
        </authorList>
    </citation>
    <scope>NUCLEOTIDE SEQUENCE [LARGE SCALE GENOMIC DNA]</scope>
    <source>
        <strain evidence="2 3">EH1</strain>
    </source>
</reference>
<evidence type="ECO:0000313" key="2">
    <source>
        <dbReference type="EMBL" id="AQP98730.1"/>
    </source>
</evidence>
<dbReference type="KEGG" id="paln:B0W48_02285"/>
<feature type="compositionally biased region" description="Low complexity" evidence="1">
    <location>
        <begin position="76"/>
        <end position="90"/>
    </location>
</feature>
<gene>
    <name evidence="2" type="ORF">B0W48_02285</name>
</gene>
<dbReference type="AlphaFoldDB" id="A0A1Q2GUR7"/>
<organism evidence="2 3">
    <name type="scientific">Pseudoalteromonas aliena</name>
    <dbReference type="NCBI Taxonomy" id="247523"/>
    <lineage>
        <taxon>Bacteria</taxon>
        <taxon>Pseudomonadati</taxon>
        <taxon>Pseudomonadota</taxon>
        <taxon>Gammaproteobacteria</taxon>
        <taxon>Alteromonadales</taxon>
        <taxon>Pseudoalteromonadaceae</taxon>
        <taxon>Pseudoalteromonas</taxon>
    </lineage>
</organism>
<dbReference type="EMBL" id="CP019628">
    <property type="protein sequence ID" value="AQP98730.1"/>
    <property type="molecule type" value="Genomic_DNA"/>
</dbReference>
<accession>A0A1Q2GUR7</accession>
<sequence length="161" mass="18575">MIKWILLILTTVFATELYADEAYSQAHCDSIKKEREAIRSKFRSGYSTKEGERLTARDKALFTLLANHCSKPKKASSSYQATSSTSTRTPNSNWLLNQKVSDMSLHSDSYSDQAKLDAWSTFYKLPKRCRKKGMSSADFVWCSEYRGKQKELFEAQWKERS</sequence>
<dbReference type="STRING" id="247523.B0W48_02285"/>
<evidence type="ECO:0000256" key="1">
    <source>
        <dbReference type="SAM" id="MobiDB-lite"/>
    </source>
</evidence>
<dbReference type="Proteomes" id="UP000188243">
    <property type="component" value="Chromosome"/>
</dbReference>
<dbReference type="RefSeq" id="WP_077535452.1">
    <property type="nucleotide sequence ID" value="NZ_CP019628.1"/>
</dbReference>
<proteinExistence type="predicted"/>
<protein>
    <submittedName>
        <fullName evidence="2">Uncharacterized protein</fullName>
    </submittedName>
</protein>